<dbReference type="Proteomes" id="UP000279029">
    <property type="component" value="Chromosome"/>
</dbReference>
<reference evidence="2 3" key="1">
    <citation type="submission" date="2018-09" db="EMBL/GenBank/DDBJ databases">
        <authorList>
            <person name="Postec A."/>
        </authorList>
    </citation>
    <scope>NUCLEOTIDE SEQUENCE [LARGE SCALE GENOMIC DNA]</scope>
    <source>
        <strain evidence="2">70B-A</strain>
    </source>
</reference>
<dbReference type="Pfam" id="PF01966">
    <property type="entry name" value="HD"/>
    <property type="match status" value="1"/>
</dbReference>
<name>A0A3P7PFQ6_9FIRM</name>
<dbReference type="Gene3D" id="1.10.3210.10">
    <property type="entry name" value="Hypothetical protein af1432"/>
    <property type="match status" value="1"/>
</dbReference>
<dbReference type="GO" id="GO:0016787">
    <property type="term" value="F:hydrolase activity"/>
    <property type="evidence" value="ECO:0007669"/>
    <property type="project" value="UniProtKB-KW"/>
</dbReference>
<sequence length="188" mass="21319">MLTRNSALELLKEHVTSESLIKHCMAVEGSMRAYALLYDEDVDLWGLTGLLHDIDFDKHPEEHPMHARKYLSDLDLPETSLTAIEEHGKLDLKTRDTLISKTLFAVDSLSSFILAYVHVRPDKSFDGIPLKSIKKKFKDKAFARAVNRDLILQGAEDIGVNLDTHMENVIQGIVEWETELNKMGFSLV</sequence>
<evidence type="ECO:0000259" key="1">
    <source>
        <dbReference type="SMART" id="SM00471"/>
    </source>
</evidence>
<dbReference type="InterPro" id="IPR003607">
    <property type="entry name" value="HD/PDEase_dom"/>
</dbReference>
<dbReference type="PANTHER" id="PTHR38659">
    <property type="entry name" value="METAL-DEPENDENT PHOSPHOHYDROLASE"/>
    <property type="match status" value="1"/>
</dbReference>
<dbReference type="AlphaFoldDB" id="A0A3P7PFQ6"/>
<feature type="domain" description="HD/PDEase" evidence="1">
    <location>
        <begin position="16"/>
        <end position="121"/>
    </location>
</feature>
<keyword evidence="2" id="KW-0378">Hydrolase</keyword>
<gene>
    <name evidence="2" type="ORF">PATL70BA_2963</name>
</gene>
<dbReference type="SMART" id="SM00471">
    <property type="entry name" value="HDc"/>
    <property type="match status" value="1"/>
</dbReference>
<protein>
    <submittedName>
        <fullName evidence="2">HAD family hydrolase</fullName>
    </submittedName>
</protein>
<dbReference type="EMBL" id="LR130778">
    <property type="protein sequence ID" value="VDN48873.1"/>
    <property type="molecule type" value="Genomic_DNA"/>
</dbReference>
<dbReference type="KEGG" id="cbar:PATL70BA_2963"/>
<evidence type="ECO:0000313" key="3">
    <source>
        <dbReference type="Proteomes" id="UP000279029"/>
    </source>
</evidence>
<dbReference type="InterPro" id="IPR006674">
    <property type="entry name" value="HD_domain"/>
</dbReference>
<proteinExistence type="predicted"/>
<dbReference type="PANTHER" id="PTHR38659:SF1">
    <property type="entry name" value="METAL DEPENDENT PHOSPHOHYDROLASE"/>
    <property type="match status" value="1"/>
</dbReference>
<organism evidence="2 3">
    <name type="scientific">Petrocella atlantisensis</name>
    <dbReference type="NCBI Taxonomy" id="2173034"/>
    <lineage>
        <taxon>Bacteria</taxon>
        <taxon>Bacillati</taxon>
        <taxon>Bacillota</taxon>
        <taxon>Clostridia</taxon>
        <taxon>Lachnospirales</taxon>
        <taxon>Vallitaleaceae</taxon>
        <taxon>Petrocella</taxon>
    </lineage>
</organism>
<dbReference type="RefSeq" id="WP_125137943.1">
    <property type="nucleotide sequence ID" value="NZ_LR130778.1"/>
</dbReference>
<evidence type="ECO:0000313" key="2">
    <source>
        <dbReference type="EMBL" id="VDN48873.1"/>
    </source>
</evidence>
<accession>A0A3P7PFQ6</accession>
<dbReference type="SUPFAM" id="SSF109604">
    <property type="entry name" value="HD-domain/PDEase-like"/>
    <property type="match status" value="1"/>
</dbReference>
<keyword evidence="3" id="KW-1185">Reference proteome</keyword>
<dbReference type="OrthoDB" id="9801160at2"/>